<reference evidence="5 6" key="1">
    <citation type="submission" date="2024-09" db="EMBL/GenBank/DDBJ databases">
        <authorList>
            <person name="D'Angelo T."/>
        </authorList>
    </citation>
    <scope>NUCLEOTIDE SEQUENCE [LARGE SCALE GENOMIC DNA]</scope>
    <source>
        <strain evidence="5">SAG AM-320-E07</strain>
    </source>
</reference>
<dbReference type="Pfam" id="PF00005">
    <property type="entry name" value="ABC_tran"/>
    <property type="match status" value="1"/>
</dbReference>
<keyword evidence="2" id="KW-0547">Nucleotide-binding</keyword>
<organism evidence="5 6">
    <name type="scientific">Eiseniibacteriota bacterium</name>
    <dbReference type="NCBI Taxonomy" id="2212470"/>
    <lineage>
        <taxon>Bacteria</taxon>
        <taxon>Candidatus Eiseniibacteriota</taxon>
    </lineage>
</organism>
<dbReference type="Proteomes" id="UP001593833">
    <property type="component" value="Unassembled WGS sequence"/>
</dbReference>
<dbReference type="PANTHER" id="PTHR42781">
    <property type="entry name" value="SPERMIDINE/PUTRESCINE IMPORT ATP-BINDING PROTEIN POTA"/>
    <property type="match status" value="1"/>
</dbReference>
<dbReference type="InterPro" id="IPR003439">
    <property type="entry name" value="ABC_transporter-like_ATP-bd"/>
</dbReference>
<dbReference type="PROSITE" id="PS00211">
    <property type="entry name" value="ABC_TRANSPORTER_1"/>
    <property type="match status" value="1"/>
</dbReference>
<dbReference type="InterPro" id="IPR027417">
    <property type="entry name" value="P-loop_NTPase"/>
</dbReference>
<dbReference type="InterPro" id="IPR003593">
    <property type="entry name" value="AAA+_ATPase"/>
</dbReference>
<dbReference type="InterPro" id="IPR013611">
    <property type="entry name" value="Transp-assoc_OB_typ2"/>
</dbReference>
<protein>
    <submittedName>
        <fullName evidence="5">ABC transporter ATP-binding protein</fullName>
    </submittedName>
</protein>
<evidence type="ECO:0000313" key="5">
    <source>
        <dbReference type="EMBL" id="MFC1572893.1"/>
    </source>
</evidence>
<dbReference type="SUPFAM" id="SSF50331">
    <property type="entry name" value="MOP-like"/>
    <property type="match status" value="1"/>
</dbReference>
<dbReference type="SMART" id="SM00382">
    <property type="entry name" value="AAA"/>
    <property type="match status" value="1"/>
</dbReference>
<evidence type="ECO:0000256" key="2">
    <source>
        <dbReference type="ARBA" id="ARBA00022741"/>
    </source>
</evidence>
<gene>
    <name evidence="5" type="ORF">ACFL6M_04760</name>
</gene>
<evidence type="ECO:0000259" key="4">
    <source>
        <dbReference type="PROSITE" id="PS50893"/>
    </source>
</evidence>
<keyword evidence="1" id="KW-0813">Transport</keyword>
<dbReference type="PANTHER" id="PTHR42781:SF4">
    <property type="entry name" value="SPERMIDINE_PUTRESCINE IMPORT ATP-BINDING PROTEIN POTA"/>
    <property type="match status" value="1"/>
</dbReference>
<dbReference type="PROSITE" id="PS50893">
    <property type="entry name" value="ABC_TRANSPORTER_2"/>
    <property type="match status" value="1"/>
</dbReference>
<keyword evidence="3 5" id="KW-0067">ATP-binding</keyword>
<dbReference type="Gene3D" id="2.40.50.100">
    <property type="match status" value="1"/>
</dbReference>
<dbReference type="InterPro" id="IPR008995">
    <property type="entry name" value="Mo/tungstate-bd_C_term_dom"/>
</dbReference>
<feature type="domain" description="ABC transporter" evidence="4">
    <location>
        <begin position="4"/>
        <end position="248"/>
    </location>
</feature>
<name>A0ABV6YKQ2_UNCEI</name>
<sequence>MNCLELKGLSKDFGGRKVLDRIDLVVRQGEIFTILGPSGVGKSTILKIVIGLVTPDSGEIYLQGKRISDVPMNHRSISMVFQDYSTFPHMTVEENVAFPLVAQEVRGVPSYLRWLTNRNARQSIKQRVHDALVLVRLTDHAAKRPEQLSGGEQQRVAIARAFVRDPDLICLDEPFSALDKNLRKELQLEIRRIQSELGKTIVFVTHDQEDAFLVSSRIAVVRNGCIEQVGTPSEVYGSPRTVFVARFLGECNLYSVDSWEGVEGMITLRTANGTTLSARPSQGNAPRCVGIRPERLQLSGLSAEPPFLRGTVEGLTFHGASARVQVGLPTGDSIQVATSETDGLPSLDAVVTITYSPEDLILFEEELSGMPE</sequence>
<accession>A0ABV6YKQ2</accession>
<dbReference type="Gene3D" id="3.40.50.300">
    <property type="entry name" value="P-loop containing nucleotide triphosphate hydrolases"/>
    <property type="match status" value="1"/>
</dbReference>
<dbReference type="SUPFAM" id="SSF52540">
    <property type="entry name" value="P-loop containing nucleoside triphosphate hydrolases"/>
    <property type="match status" value="1"/>
</dbReference>
<dbReference type="InterPro" id="IPR017871">
    <property type="entry name" value="ABC_transporter-like_CS"/>
</dbReference>
<dbReference type="GO" id="GO:0005524">
    <property type="term" value="F:ATP binding"/>
    <property type="evidence" value="ECO:0007669"/>
    <property type="project" value="UniProtKB-KW"/>
</dbReference>
<evidence type="ECO:0000313" key="6">
    <source>
        <dbReference type="Proteomes" id="UP001593833"/>
    </source>
</evidence>
<proteinExistence type="predicted"/>
<comment type="caution">
    <text evidence="5">The sequence shown here is derived from an EMBL/GenBank/DDBJ whole genome shotgun (WGS) entry which is preliminary data.</text>
</comment>
<dbReference type="InterPro" id="IPR050093">
    <property type="entry name" value="ABC_SmlMolc_Importer"/>
</dbReference>
<evidence type="ECO:0000256" key="1">
    <source>
        <dbReference type="ARBA" id="ARBA00022448"/>
    </source>
</evidence>
<dbReference type="EMBL" id="JBHPKH010000048">
    <property type="protein sequence ID" value="MFC1572893.1"/>
    <property type="molecule type" value="Genomic_DNA"/>
</dbReference>
<keyword evidence="6" id="KW-1185">Reference proteome</keyword>
<dbReference type="Pfam" id="PF08402">
    <property type="entry name" value="TOBE_2"/>
    <property type="match status" value="1"/>
</dbReference>
<evidence type="ECO:0000256" key="3">
    <source>
        <dbReference type="ARBA" id="ARBA00022840"/>
    </source>
</evidence>